<comment type="caution">
    <text evidence="2">The sequence shown here is derived from an EMBL/GenBank/DDBJ whole genome shotgun (WGS) entry which is preliminary data.</text>
</comment>
<name>A0A4C1UR98_EUMVA</name>
<feature type="region of interest" description="Disordered" evidence="1">
    <location>
        <begin position="1"/>
        <end position="31"/>
    </location>
</feature>
<evidence type="ECO:0000256" key="1">
    <source>
        <dbReference type="SAM" id="MobiDB-lite"/>
    </source>
</evidence>
<gene>
    <name evidence="2" type="ORF">EVAR_83903_1</name>
</gene>
<protein>
    <submittedName>
        <fullName evidence="2">Uncharacterized protein</fullName>
    </submittedName>
</protein>
<evidence type="ECO:0000313" key="2">
    <source>
        <dbReference type="EMBL" id="GBP29003.1"/>
    </source>
</evidence>
<reference evidence="2 3" key="1">
    <citation type="journal article" date="2019" name="Commun. Biol.">
        <title>The bagworm genome reveals a unique fibroin gene that provides high tensile strength.</title>
        <authorList>
            <person name="Kono N."/>
            <person name="Nakamura H."/>
            <person name="Ohtoshi R."/>
            <person name="Tomita M."/>
            <person name="Numata K."/>
            <person name="Arakawa K."/>
        </authorList>
    </citation>
    <scope>NUCLEOTIDE SEQUENCE [LARGE SCALE GENOMIC DNA]</scope>
</reference>
<evidence type="ECO:0000313" key="3">
    <source>
        <dbReference type="Proteomes" id="UP000299102"/>
    </source>
</evidence>
<dbReference type="Proteomes" id="UP000299102">
    <property type="component" value="Unassembled WGS sequence"/>
</dbReference>
<dbReference type="EMBL" id="BGZK01000214">
    <property type="protein sequence ID" value="GBP29003.1"/>
    <property type="molecule type" value="Genomic_DNA"/>
</dbReference>
<feature type="compositionally biased region" description="Low complexity" evidence="1">
    <location>
        <begin position="1"/>
        <end position="21"/>
    </location>
</feature>
<keyword evidence="3" id="KW-1185">Reference proteome</keyword>
<accession>A0A4C1UR98</accession>
<dbReference type="AlphaFoldDB" id="A0A4C1UR98"/>
<organism evidence="2 3">
    <name type="scientific">Eumeta variegata</name>
    <name type="common">Bagworm moth</name>
    <name type="synonym">Eumeta japonica</name>
    <dbReference type="NCBI Taxonomy" id="151549"/>
    <lineage>
        <taxon>Eukaryota</taxon>
        <taxon>Metazoa</taxon>
        <taxon>Ecdysozoa</taxon>
        <taxon>Arthropoda</taxon>
        <taxon>Hexapoda</taxon>
        <taxon>Insecta</taxon>
        <taxon>Pterygota</taxon>
        <taxon>Neoptera</taxon>
        <taxon>Endopterygota</taxon>
        <taxon>Lepidoptera</taxon>
        <taxon>Glossata</taxon>
        <taxon>Ditrysia</taxon>
        <taxon>Tineoidea</taxon>
        <taxon>Psychidae</taxon>
        <taxon>Oiketicinae</taxon>
        <taxon>Eumeta</taxon>
    </lineage>
</organism>
<sequence>MIRPRASSRSESGAGSGSCSRVRPRRDSDWDCHQSLESKTGISRQLHDGHRKRVSEGCGQRACGADDAGAVDCLSHAAAVQRRRRVGQSGRHFSAPDGVCAWNSAGERRRCPFINKRRACARARAAVTCADDIHRRRGAAARVARALGGVGVARAPPRSAAPLPASSARSRVTARELAMTGCGTLTIVSVCLHPLKKLLRSIGPIATKTGSDDRIPGKLRETLKYYRNV</sequence>
<proteinExistence type="predicted"/>